<keyword evidence="3" id="KW-0808">Transferase</keyword>
<dbReference type="InterPro" id="IPR043128">
    <property type="entry name" value="Rev_trsase/Diguanyl_cyclase"/>
</dbReference>
<dbReference type="NCBIfam" id="TIGR00254">
    <property type="entry name" value="GGDEF"/>
    <property type="match status" value="1"/>
</dbReference>
<dbReference type="Proteomes" id="UP001589748">
    <property type="component" value="Unassembled WGS sequence"/>
</dbReference>
<evidence type="ECO:0000313" key="4">
    <source>
        <dbReference type="Proteomes" id="UP001589748"/>
    </source>
</evidence>
<dbReference type="InterPro" id="IPR029787">
    <property type="entry name" value="Nucleotide_cyclase"/>
</dbReference>
<dbReference type="CDD" id="cd01949">
    <property type="entry name" value="GGDEF"/>
    <property type="match status" value="1"/>
</dbReference>
<feature type="transmembrane region" description="Helical" evidence="1">
    <location>
        <begin position="118"/>
        <end position="137"/>
    </location>
</feature>
<keyword evidence="3" id="KW-0548">Nucleotidyltransferase</keyword>
<keyword evidence="1" id="KW-1133">Transmembrane helix</keyword>
<dbReference type="RefSeq" id="WP_380135894.1">
    <property type="nucleotide sequence ID" value="NZ_JBHLUI010000003.1"/>
</dbReference>
<evidence type="ECO:0000259" key="2">
    <source>
        <dbReference type="PROSITE" id="PS50887"/>
    </source>
</evidence>
<dbReference type="Gene3D" id="3.30.70.270">
    <property type="match status" value="1"/>
</dbReference>
<dbReference type="SUPFAM" id="SSF55073">
    <property type="entry name" value="Nucleotide cyclase"/>
    <property type="match status" value="1"/>
</dbReference>
<dbReference type="InterPro" id="IPR000160">
    <property type="entry name" value="GGDEF_dom"/>
</dbReference>
<reference evidence="3 4" key="1">
    <citation type="submission" date="2024-09" db="EMBL/GenBank/DDBJ databases">
        <authorList>
            <person name="Sun Q."/>
            <person name="Mori K."/>
        </authorList>
    </citation>
    <scope>NUCLEOTIDE SEQUENCE [LARGE SCALE GENOMIC DNA]</scope>
    <source>
        <strain evidence="3 4">TISTR 1856</strain>
    </source>
</reference>
<dbReference type="PANTHER" id="PTHR46663">
    <property type="entry name" value="DIGUANYLATE CYCLASE DGCT-RELATED"/>
    <property type="match status" value="1"/>
</dbReference>
<keyword evidence="1" id="KW-0812">Transmembrane</keyword>
<dbReference type="InterPro" id="IPR052163">
    <property type="entry name" value="DGC-Regulatory_Protein"/>
</dbReference>
<feature type="domain" description="GGDEF" evidence="2">
    <location>
        <begin position="225"/>
        <end position="358"/>
    </location>
</feature>
<dbReference type="PROSITE" id="PS50887">
    <property type="entry name" value="GGDEF"/>
    <property type="match status" value="1"/>
</dbReference>
<dbReference type="GO" id="GO:0052621">
    <property type="term" value="F:diguanylate cyclase activity"/>
    <property type="evidence" value="ECO:0007669"/>
    <property type="project" value="UniProtKB-EC"/>
</dbReference>
<dbReference type="EC" id="2.7.7.65" evidence="3"/>
<dbReference type="PANTHER" id="PTHR46663:SF2">
    <property type="entry name" value="GGDEF DOMAIN-CONTAINING PROTEIN"/>
    <property type="match status" value="1"/>
</dbReference>
<keyword evidence="4" id="KW-1185">Reference proteome</keyword>
<organism evidence="3 4">
    <name type="scientific">Kineococcus gynurae</name>
    <dbReference type="NCBI Taxonomy" id="452979"/>
    <lineage>
        <taxon>Bacteria</taxon>
        <taxon>Bacillati</taxon>
        <taxon>Actinomycetota</taxon>
        <taxon>Actinomycetes</taxon>
        <taxon>Kineosporiales</taxon>
        <taxon>Kineosporiaceae</taxon>
        <taxon>Kineococcus</taxon>
    </lineage>
</organism>
<feature type="transmembrane region" description="Helical" evidence="1">
    <location>
        <begin position="143"/>
        <end position="166"/>
    </location>
</feature>
<feature type="transmembrane region" description="Helical" evidence="1">
    <location>
        <begin position="68"/>
        <end position="88"/>
    </location>
</feature>
<accession>A0ABV5LRP4</accession>
<dbReference type="Pfam" id="PF00990">
    <property type="entry name" value="GGDEF"/>
    <property type="match status" value="1"/>
</dbReference>
<evidence type="ECO:0000313" key="3">
    <source>
        <dbReference type="EMBL" id="MFB9376721.1"/>
    </source>
</evidence>
<gene>
    <name evidence="3" type="ORF">ACFFVI_07040</name>
</gene>
<evidence type="ECO:0000256" key="1">
    <source>
        <dbReference type="SAM" id="Phobius"/>
    </source>
</evidence>
<dbReference type="EMBL" id="JBHMDM010000004">
    <property type="protein sequence ID" value="MFB9376721.1"/>
    <property type="molecule type" value="Genomic_DNA"/>
</dbReference>
<name>A0ABV5LRP4_9ACTN</name>
<feature type="transmembrane region" description="Helical" evidence="1">
    <location>
        <begin position="39"/>
        <end position="56"/>
    </location>
</feature>
<sequence length="362" mass="37542">MTPARAQLRSALLVAATTLGAVLAVTVLALVADAVGVEVAPVPTFVATVLLGVLASPPVRRPLERRRAAGRGTVGLALGTVLAGVVVTGLGLNLLAPVTAVGNAVHAVQLLPTRRQTVTSLAVTLLVGTGAWAAQAAGLVDGLLPPGAAALLMLGLLLTAGPLVLTSAGNARDVRRAAETLERERQAHILALERAVRRDPLTGLLCRNGLAETLSEAMATARPENPTGLVYLDLDGFKAVNDRHGHAAGDALLREVADRLRQVVRHHGQVARIGGDEFVAVLPGLAHARRCEEFASRVGAAVESPVRLPDGTTVQVGASVGTAVTLRPVPPDVLLDRADTQMYARKRLRRSSTGHREVTGQA</sequence>
<dbReference type="SMART" id="SM00267">
    <property type="entry name" value="GGDEF"/>
    <property type="match status" value="1"/>
</dbReference>
<keyword evidence="1" id="KW-0472">Membrane</keyword>
<proteinExistence type="predicted"/>
<comment type="caution">
    <text evidence="3">The sequence shown here is derived from an EMBL/GenBank/DDBJ whole genome shotgun (WGS) entry which is preliminary data.</text>
</comment>
<protein>
    <submittedName>
        <fullName evidence="3">Diguanylate cyclase domain-containing protein</fullName>
        <ecNumber evidence="3">2.7.7.65</ecNumber>
    </submittedName>
</protein>